<comment type="caution">
    <text evidence="2">The sequence shown here is derived from an EMBL/GenBank/DDBJ whole genome shotgun (WGS) entry which is preliminary data.</text>
</comment>
<dbReference type="EMBL" id="NETL01000018">
    <property type="protein sequence ID" value="OTN67889.1"/>
    <property type="molecule type" value="Genomic_DNA"/>
</dbReference>
<reference evidence="2 3" key="1">
    <citation type="submission" date="2017-05" db="EMBL/GenBank/DDBJ databases">
        <title>PacBio assembly of a Plasmodium knowlesi genome sequence with Hi-C correction and manual annotation of the SICAvar gene family.</title>
        <authorList>
            <person name="Lapp S.A."/>
            <person name="Geraldo J.A."/>
            <person name="Chien J.-T."/>
            <person name="Ay F."/>
            <person name="Pakala S.B."/>
            <person name="Batugedara G."/>
            <person name="Humphrey J.C."/>
            <person name="Debarry J.D."/>
            <person name="Le Roch K.G."/>
            <person name="Galinski M.R."/>
            <person name="Kissinger J.C."/>
        </authorList>
    </citation>
    <scope>NUCLEOTIDE SEQUENCE [LARGE SCALE GENOMIC DNA]</scope>
    <source>
        <strain evidence="3">Malayan Strain Pk1 (A+)</strain>
    </source>
</reference>
<feature type="compositionally biased region" description="Low complexity" evidence="1">
    <location>
        <begin position="639"/>
        <end position="651"/>
    </location>
</feature>
<sequence>MAPVSSDDDQHCLKKLPSKEIYAKFDGAASPSDCKFKGTIDTDLWIFPHPKARREEIKKGLCYASKLEQSDSLYHKCCDYVYYWIGDIMEDREYGSTAFLNAISVVYYYLQRYTPMWKCTNTYRIVDNKTIFLYLKKLFDYTQDYKHILDAITIATATTSAGLKDGNKCFEKYREYVEGAQGACNELQAACNGSPQNNYCSLYKQVCNHNSTKPSDLLSQLTDAQNKIKRPQEEEQEEEVVYGVPDLMEAHLDCLPSRIMYKKFNEKGGEGKCEKTKIQSAQTALESVLNEQGCDKGCAEKVLFAWCYINGQVNDSSDLKYEERHHLFYSWLGQELLSRSTGGGSSFGTVANNVHTKLEQMFTGQACGDMCKDVYLKEKEDDDDIFKYIKLLAEYFTDSKKLKEQLGNGSAEKKCEEAYDDHLKQIKKACTAIQEKCSNGSGNEQYCKWFKEYNEKNWESDAKNYCDTETLEKLTCKPVKWNQAGSSGAGSPVTCNSASSELGDQAKSASALGGDPGSGVEPGGVVGGVLGAVGLPAVALALYKYTDVFDGIKKSLFGGSNNTRGRNRGRERRSTIGRNHNFDGFDSSTMGDDSSTLGGDGSTTLGGGGGESSTLGGSSTDVSTIYNDDDGGRRRPTGRTRTGTNNRRPGNIRYYAT</sequence>
<gene>
    <name evidence="2" type="ORF">PKNOH_S04341600</name>
</gene>
<evidence type="ECO:0000313" key="3">
    <source>
        <dbReference type="Proteomes" id="UP000195012"/>
    </source>
</evidence>
<accession>A0A1Y3DUL7</accession>
<evidence type="ECO:0000256" key="1">
    <source>
        <dbReference type="SAM" id="MobiDB-lite"/>
    </source>
</evidence>
<name>A0A1Y3DUL7_PLAKN</name>
<proteinExistence type="predicted"/>
<dbReference type="VEuPathDB" id="PlasmoDB:PKA1H_130028100"/>
<dbReference type="AlphaFoldDB" id="A0A1Y3DUL7"/>
<evidence type="ECO:0000313" key="2">
    <source>
        <dbReference type="EMBL" id="OTN67889.1"/>
    </source>
</evidence>
<dbReference type="Proteomes" id="UP000195012">
    <property type="component" value="Unassembled WGS sequence"/>
</dbReference>
<protein>
    <submittedName>
        <fullName evidence="2">KIR protein</fullName>
    </submittedName>
</protein>
<dbReference type="VEuPathDB" id="PlasmoDB:PKNH_1323200"/>
<feature type="compositionally biased region" description="Gly residues" evidence="1">
    <location>
        <begin position="598"/>
        <end position="611"/>
    </location>
</feature>
<feature type="compositionally biased region" description="Low complexity" evidence="1">
    <location>
        <begin position="612"/>
        <end position="621"/>
    </location>
</feature>
<organism evidence="2 3">
    <name type="scientific">Plasmodium knowlesi</name>
    <dbReference type="NCBI Taxonomy" id="5850"/>
    <lineage>
        <taxon>Eukaryota</taxon>
        <taxon>Sar</taxon>
        <taxon>Alveolata</taxon>
        <taxon>Apicomplexa</taxon>
        <taxon>Aconoidasida</taxon>
        <taxon>Haemosporida</taxon>
        <taxon>Plasmodiidae</taxon>
        <taxon>Plasmodium</taxon>
        <taxon>Plasmodium (Plasmodium)</taxon>
    </lineage>
</organism>
<feature type="compositionally biased region" description="Low complexity" evidence="1">
    <location>
        <begin position="576"/>
        <end position="597"/>
    </location>
</feature>
<feature type="region of interest" description="Disordered" evidence="1">
    <location>
        <begin position="556"/>
        <end position="657"/>
    </location>
</feature>
<dbReference type="VEuPathDB" id="PlasmoDB:PKNOH_S04341600"/>